<protein>
    <submittedName>
        <fullName evidence="2">Uncharacterized protein</fullName>
    </submittedName>
</protein>
<keyword evidence="1" id="KW-0812">Transmembrane</keyword>
<keyword evidence="1" id="KW-1133">Transmembrane helix</keyword>
<evidence type="ECO:0000313" key="2">
    <source>
        <dbReference type="EMBL" id="KUJ55512.1"/>
    </source>
</evidence>
<sequence length="89" mass="10269">MNFLDSFIVISLIAVLNIIVFIIFKKYLCRRENAGMKFLTLNISKDLLWLVISLLVIEKNKANFLFIIICFIVASVTIYTPVIKQINKS</sequence>
<reference evidence="2 3" key="1">
    <citation type="submission" date="2015-10" db="EMBL/GenBank/DDBJ databases">
        <title>Genome sequence of Chryseobacterium greenlandense.</title>
        <authorList>
            <person name="Newman J."/>
            <person name="Fischer K."/>
            <person name="Miller J."/>
        </authorList>
    </citation>
    <scope>NUCLEOTIDE SEQUENCE [LARGE SCALE GENOMIC DNA]</scope>
    <source>
        <strain evidence="2 3">UMB34</strain>
    </source>
</reference>
<name>A0A101CFY0_9FLAO</name>
<accession>A0A101CFY0</accession>
<dbReference type="EMBL" id="LMAI01000006">
    <property type="protein sequence ID" value="KUJ55512.1"/>
    <property type="molecule type" value="Genomic_DNA"/>
</dbReference>
<comment type="caution">
    <text evidence="2">The sequence shown here is derived from an EMBL/GenBank/DDBJ whole genome shotgun (WGS) entry which is preliminary data.</text>
</comment>
<feature type="transmembrane region" description="Helical" evidence="1">
    <location>
        <begin position="6"/>
        <end position="24"/>
    </location>
</feature>
<proteinExistence type="predicted"/>
<feature type="transmembrane region" description="Helical" evidence="1">
    <location>
        <begin position="63"/>
        <end position="83"/>
    </location>
</feature>
<keyword evidence="1" id="KW-0472">Membrane</keyword>
<dbReference type="AlphaFoldDB" id="A0A101CFY0"/>
<organism evidence="2 3">
    <name type="scientific">Chryseobacterium aquaticum subsp. greenlandense</name>
    <dbReference type="NCBI Taxonomy" id="345663"/>
    <lineage>
        <taxon>Bacteria</taxon>
        <taxon>Pseudomonadati</taxon>
        <taxon>Bacteroidota</taxon>
        <taxon>Flavobacteriia</taxon>
        <taxon>Flavobacteriales</taxon>
        <taxon>Weeksellaceae</taxon>
        <taxon>Chryseobacterium group</taxon>
        <taxon>Chryseobacterium</taxon>
    </lineage>
</organism>
<dbReference type="Proteomes" id="UP000054388">
    <property type="component" value="Unassembled WGS sequence"/>
</dbReference>
<evidence type="ECO:0000256" key="1">
    <source>
        <dbReference type="SAM" id="Phobius"/>
    </source>
</evidence>
<feature type="transmembrane region" description="Helical" evidence="1">
    <location>
        <begin position="36"/>
        <end position="57"/>
    </location>
</feature>
<gene>
    <name evidence="2" type="ORF">AR686_11910</name>
</gene>
<evidence type="ECO:0000313" key="3">
    <source>
        <dbReference type="Proteomes" id="UP000054388"/>
    </source>
</evidence>